<keyword evidence="5" id="KW-0812">Transmembrane</keyword>
<keyword evidence="6" id="KW-1133">Transmembrane helix</keyword>
<dbReference type="PANTHER" id="PTHR21716:SF53">
    <property type="entry name" value="PERMEASE PERM-RELATED"/>
    <property type="match status" value="1"/>
</dbReference>
<evidence type="ECO:0000256" key="4">
    <source>
        <dbReference type="ARBA" id="ARBA00022475"/>
    </source>
</evidence>
<evidence type="ECO:0000256" key="3">
    <source>
        <dbReference type="ARBA" id="ARBA00022448"/>
    </source>
</evidence>
<evidence type="ECO:0000256" key="6">
    <source>
        <dbReference type="ARBA" id="ARBA00022989"/>
    </source>
</evidence>
<dbReference type="GO" id="GO:0005886">
    <property type="term" value="C:plasma membrane"/>
    <property type="evidence" value="ECO:0007669"/>
    <property type="project" value="UniProtKB-SubCell"/>
</dbReference>
<evidence type="ECO:0000256" key="7">
    <source>
        <dbReference type="ARBA" id="ARBA00023136"/>
    </source>
</evidence>
<evidence type="ECO:0000256" key="5">
    <source>
        <dbReference type="ARBA" id="ARBA00022692"/>
    </source>
</evidence>
<keyword evidence="3" id="KW-0813">Transport</keyword>
<name>A0A288QYF6_9LACO</name>
<proteinExistence type="inferred from homology"/>
<accession>A0A288QYF6</accession>
<dbReference type="InterPro" id="IPR002549">
    <property type="entry name" value="AI-2E-like"/>
</dbReference>
<evidence type="ECO:0000313" key="9">
    <source>
        <dbReference type="Proteomes" id="UP000254912"/>
    </source>
</evidence>
<dbReference type="EMBL" id="QRAS01000002">
    <property type="protein sequence ID" value="RDL06686.1"/>
    <property type="molecule type" value="Genomic_DNA"/>
</dbReference>
<dbReference type="KEGG" id="wso:WSWS_01615"/>
<protein>
    <submittedName>
        <fullName evidence="8">Putative PurR-regulated permease PerM</fullName>
    </submittedName>
</protein>
<evidence type="ECO:0000256" key="1">
    <source>
        <dbReference type="ARBA" id="ARBA00004651"/>
    </source>
</evidence>
<dbReference type="AlphaFoldDB" id="A0A288QYF6"/>
<sequence>MKKLTQQPILYWTLELLALALLILIVAQLKFILEPIGQFIGAVFLPIVISGFLYYLLNPIVTLLEKVPLTKTKKLSRTIAITIVMVISLFLLVVGGINLVPRVVTQLVNVVSAIPDVIKEAQKFIQTTADTPLFKQLDAHIDTTSWQSKFEKFAESFLSGTANGMSSLIAAVMNITVTSITVPVMTIYMLADGKRLVPFLQRVFPKLKQDRVGDIFGRLNDTISHYITGQVIEMIFVGVFTTVGYFLIGEKYALLLGVVAGIANIIPYVGPYIGIVPAIMVALTQSTWQVVWVVVVVLIVQQIDGNLLYPRIIGATLNIHPMTIIVILLAAGNIAGIPGMILAIPLYAVVRTLVVYAWELFHLSDLEELES</sequence>
<dbReference type="Pfam" id="PF01594">
    <property type="entry name" value="AI-2E_transport"/>
    <property type="match status" value="1"/>
</dbReference>
<dbReference type="RefSeq" id="WP_210726321.1">
    <property type="nucleotide sequence ID" value="NZ_BJYO01000003.1"/>
</dbReference>
<organism evidence="8 9">
    <name type="scientific">Weissella soli</name>
    <dbReference type="NCBI Taxonomy" id="155866"/>
    <lineage>
        <taxon>Bacteria</taxon>
        <taxon>Bacillati</taxon>
        <taxon>Bacillota</taxon>
        <taxon>Bacilli</taxon>
        <taxon>Lactobacillales</taxon>
        <taxon>Lactobacillaceae</taxon>
        <taxon>Weissella</taxon>
    </lineage>
</organism>
<reference evidence="8 9" key="1">
    <citation type="submission" date="2018-07" db="EMBL/GenBank/DDBJ databases">
        <title>Genomic Encyclopedia of Type Strains, Phase III (KMG-III): the genomes of soil and plant-associated and newly described type strains.</title>
        <authorList>
            <person name="Whitman W."/>
        </authorList>
    </citation>
    <scope>NUCLEOTIDE SEQUENCE [LARGE SCALE GENOMIC DNA]</scope>
    <source>
        <strain evidence="8 9">CECT 7031</strain>
    </source>
</reference>
<gene>
    <name evidence="8" type="ORF">DFP99_1074</name>
</gene>
<dbReference type="PANTHER" id="PTHR21716">
    <property type="entry name" value="TRANSMEMBRANE PROTEIN"/>
    <property type="match status" value="1"/>
</dbReference>
<comment type="subcellular location">
    <subcellularLocation>
        <location evidence="1">Cell membrane</location>
        <topology evidence="1">Multi-pass membrane protein</topology>
    </subcellularLocation>
</comment>
<keyword evidence="9" id="KW-1185">Reference proteome</keyword>
<evidence type="ECO:0000313" key="8">
    <source>
        <dbReference type="EMBL" id="RDL06686.1"/>
    </source>
</evidence>
<keyword evidence="7" id="KW-0472">Membrane</keyword>
<comment type="caution">
    <text evidence="8">The sequence shown here is derived from an EMBL/GenBank/DDBJ whole genome shotgun (WGS) entry which is preliminary data.</text>
</comment>
<evidence type="ECO:0000256" key="2">
    <source>
        <dbReference type="ARBA" id="ARBA00009773"/>
    </source>
</evidence>
<keyword evidence="4" id="KW-1003">Cell membrane</keyword>
<dbReference type="GO" id="GO:0055085">
    <property type="term" value="P:transmembrane transport"/>
    <property type="evidence" value="ECO:0007669"/>
    <property type="project" value="TreeGrafter"/>
</dbReference>
<comment type="similarity">
    <text evidence="2">Belongs to the autoinducer-2 exporter (AI-2E) (TC 2.A.86) family.</text>
</comment>
<dbReference type="GeneID" id="94546796"/>
<dbReference type="Proteomes" id="UP000254912">
    <property type="component" value="Unassembled WGS sequence"/>
</dbReference>